<feature type="non-terminal residue" evidence="1">
    <location>
        <position position="137"/>
    </location>
</feature>
<dbReference type="EMBL" id="JABFTP020000021">
    <property type="protein sequence ID" value="KAL3268143.1"/>
    <property type="molecule type" value="Genomic_DNA"/>
</dbReference>
<reference evidence="1 2" key="1">
    <citation type="journal article" date="2021" name="BMC Biol.">
        <title>Horizontally acquired antibacterial genes associated with adaptive radiation of ladybird beetles.</title>
        <authorList>
            <person name="Li H.S."/>
            <person name="Tang X.F."/>
            <person name="Huang Y.H."/>
            <person name="Xu Z.Y."/>
            <person name="Chen M.L."/>
            <person name="Du X.Y."/>
            <person name="Qiu B.Y."/>
            <person name="Chen P.T."/>
            <person name="Zhang W."/>
            <person name="Slipinski A."/>
            <person name="Escalona H.E."/>
            <person name="Waterhouse R.M."/>
            <person name="Zwick A."/>
            <person name="Pang H."/>
        </authorList>
    </citation>
    <scope>NUCLEOTIDE SEQUENCE [LARGE SCALE GENOMIC DNA]</scope>
    <source>
        <strain evidence="1">SYSU2018</strain>
    </source>
</reference>
<proteinExistence type="predicted"/>
<evidence type="ECO:0000313" key="2">
    <source>
        <dbReference type="Proteomes" id="UP001516400"/>
    </source>
</evidence>
<keyword evidence="2" id="KW-1185">Reference proteome</keyword>
<comment type="caution">
    <text evidence="1">The sequence shown here is derived from an EMBL/GenBank/DDBJ whole genome shotgun (WGS) entry which is preliminary data.</text>
</comment>
<dbReference type="Proteomes" id="UP001516400">
    <property type="component" value="Unassembled WGS sequence"/>
</dbReference>
<sequence length="137" mass="15061">MSTNGSTKLFTLAELRGSYDISALVGDININTLGSGNDIANEYLNALYEEGYISTINTNTRKQGGTVSCLDHIFVTVFVLLPGELILQIITQLSLVSLSLKEIVSLTSGARFSICLKLTTFCWLRDSRGRTRDIFMT</sequence>
<dbReference type="AlphaFoldDB" id="A0ABD2MNY8"/>
<protein>
    <submittedName>
        <fullName evidence="1">Uncharacterized protein</fullName>
    </submittedName>
</protein>
<gene>
    <name evidence="1" type="ORF">HHI36_007271</name>
</gene>
<name>A0ABD2MNY8_9CUCU</name>
<organism evidence="1 2">
    <name type="scientific">Cryptolaemus montrouzieri</name>
    <dbReference type="NCBI Taxonomy" id="559131"/>
    <lineage>
        <taxon>Eukaryota</taxon>
        <taxon>Metazoa</taxon>
        <taxon>Ecdysozoa</taxon>
        <taxon>Arthropoda</taxon>
        <taxon>Hexapoda</taxon>
        <taxon>Insecta</taxon>
        <taxon>Pterygota</taxon>
        <taxon>Neoptera</taxon>
        <taxon>Endopterygota</taxon>
        <taxon>Coleoptera</taxon>
        <taxon>Polyphaga</taxon>
        <taxon>Cucujiformia</taxon>
        <taxon>Coccinelloidea</taxon>
        <taxon>Coccinellidae</taxon>
        <taxon>Scymninae</taxon>
        <taxon>Scymnini</taxon>
        <taxon>Cryptolaemus</taxon>
    </lineage>
</organism>
<evidence type="ECO:0000313" key="1">
    <source>
        <dbReference type="EMBL" id="KAL3268143.1"/>
    </source>
</evidence>
<accession>A0ABD2MNY8</accession>